<dbReference type="InterPro" id="IPR036135">
    <property type="entry name" value="MoeA_linker/N_sf"/>
</dbReference>
<comment type="similarity">
    <text evidence="4 13">Belongs to the MoeA family.</text>
</comment>
<dbReference type="Gene3D" id="3.40.980.10">
    <property type="entry name" value="MoaB/Mog-like domain"/>
    <property type="match status" value="1"/>
</dbReference>
<reference evidence="15 16" key="1">
    <citation type="submission" date="2016-11" db="EMBL/GenBank/DDBJ databases">
        <authorList>
            <person name="Jaros S."/>
            <person name="Januszkiewicz K."/>
            <person name="Wedrychowicz H."/>
        </authorList>
    </citation>
    <scope>NUCLEOTIDE SEQUENCE [LARGE SCALE GENOMIC DNA]</scope>
    <source>
        <strain evidence="15 16">LMG 20594</strain>
    </source>
</reference>
<keyword evidence="8 13" id="KW-0808">Transferase</keyword>
<keyword evidence="9 13" id="KW-0479">Metal-binding</keyword>
<dbReference type="NCBIfam" id="TIGR00177">
    <property type="entry name" value="molyb_syn"/>
    <property type="match status" value="1"/>
</dbReference>
<evidence type="ECO:0000256" key="1">
    <source>
        <dbReference type="ARBA" id="ARBA00001946"/>
    </source>
</evidence>
<dbReference type="InterPro" id="IPR036688">
    <property type="entry name" value="MoeA_C_domain_IV_sf"/>
</dbReference>
<accession>A0A1M6W2S2</accession>
<dbReference type="PANTHER" id="PTHR10192">
    <property type="entry name" value="MOLYBDOPTERIN BIOSYNTHESIS PROTEIN"/>
    <property type="match status" value="1"/>
</dbReference>
<evidence type="ECO:0000256" key="10">
    <source>
        <dbReference type="ARBA" id="ARBA00022842"/>
    </source>
</evidence>
<evidence type="ECO:0000256" key="9">
    <source>
        <dbReference type="ARBA" id="ARBA00022723"/>
    </source>
</evidence>
<dbReference type="InterPro" id="IPR008284">
    <property type="entry name" value="MoCF_biosynth_CS"/>
</dbReference>
<evidence type="ECO:0000256" key="5">
    <source>
        <dbReference type="ARBA" id="ARBA00013269"/>
    </source>
</evidence>
<dbReference type="Pfam" id="PF00994">
    <property type="entry name" value="MoCF_biosynth"/>
    <property type="match status" value="1"/>
</dbReference>
<comment type="catalytic activity">
    <reaction evidence="12">
        <text>adenylyl-molybdopterin + molybdate = Mo-molybdopterin + AMP + H(+)</text>
        <dbReference type="Rhea" id="RHEA:35047"/>
        <dbReference type="ChEBI" id="CHEBI:15378"/>
        <dbReference type="ChEBI" id="CHEBI:36264"/>
        <dbReference type="ChEBI" id="CHEBI:62727"/>
        <dbReference type="ChEBI" id="CHEBI:71302"/>
        <dbReference type="ChEBI" id="CHEBI:456215"/>
        <dbReference type="EC" id="2.10.1.1"/>
    </reaction>
</comment>
<sequence>MKSRSGRTATAAPAFGRDVQLFMTTLNEFSRCVAQYDPHALPVSAAQAIVRQWATPVTAIERVPLRDALDRVLAADIVSPIDVPSHDNSAMDGYAFNRAALASNASAVELAIVGKALAGHPFAGRVEAATQCVRVMTGASMPADCDTVVPQELVERAADAASIHFAANAVAAGANRRRAGEDLARGHAALRAGRIMRASDLGLLASLGIGEVNVRRRLRVAFFSTGDELRSLGEPLDPGSVYDSNRYTLFAMLRRLNMDTLDLGVVRDEPAALKAALRSAAASADVVLTSGGVSVGEADFTKQLLQTFGDVAFWNLAMRPGRPLAFGRVWSGERPGLGLPALFFGLPGNPVAVMVTFYQIVREALLLMSGATPQPLPVIHAASRQAIRKRAGRTEFQRGVAARDAQGQWHVTPTGSQSSGVLSSMSEANCFIVLGHDEGDIAEGERVAIMLFDGLI</sequence>
<feature type="domain" description="MoaB/Mog" evidence="14">
    <location>
        <begin position="221"/>
        <end position="367"/>
    </location>
</feature>
<dbReference type="Pfam" id="PF03453">
    <property type="entry name" value="MoeA_N"/>
    <property type="match status" value="1"/>
</dbReference>
<evidence type="ECO:0000256" key="8">
    <source>
        <dbReference type="ARBA" id="ARBA00022679"/>
    </source>
</evidence>
<dbReference type="STRING" id="169427.SAMN05192548_104313"/>
<dbReference type="GO" id="GO:0005829">
    <property type="term" value="C:cytosol"/>
    <property type="evidence" value="ECO:0007669"/>
    <property type="project" value="TreeGrafter"/>
</dbReference>
<dbReference type="PANTHER" id="PTHR10192:SF5">
    <property type="entry name" value="GEPHYRIN"/>
    <property type="match status" value="1"/>
</dbReference>
<comment type="cofactor">
    <cofactor evidence="1 13">
        <name>Mg(2+)</name>
        <dbReference type="ChEBI" id="CHEBI:18420"/>
    </cofactor>
</comment>
<dbReference type="FunFam" id="3.40.980.10:FF:000004">
    <property type="entry name" value="Molybdopterin molybdenumtransferase"/>
    <property type="match status" value="1"/>
</dbReference>
<evidence type="ECO:0000256" key="4">
    <source>
        <dbReference type="ARBA" id="ARBA00010763"/>
    </source>
</evidence>
<dbReference type="Gene3D" id="2.170.190.11">
    <property type="entry name" value="Molybdopterin biosynthesis moea protein, domain 3"/>
    <property type="match status" value="1"/>
</dbReference>
<comment type="function">
    <text evidence="2 13">Catalyzes the insertion of molybdate into adenylated molybdopterin with the concomitant release of AMP.</text>
</comment>
<dbReference type="EMBL" id="FRAB01000043">
    <property type="protein sequence ID" value="SHK88082.1"/>
    <property type="molecule type" value="Genomic_DNA"/>
</dbReference>
<name>A0A1M6W2S2_9BURK</name>
<dbReference type="NCBIfam" id="NF045515">
    <property type="entry name" value="Glp_gephyrin"/>
    <property type="match status" value="1"/>
</dbReference>
<dbReference type="SUPFAM" id="SSF53218">
    <property type="entry name" value="Molybdenum cofactor biosynthesis proteins"/>
    <property type="match status" value="1"/>
</dbReference>
<dbReference type="Proteomes" id="UP000184395">
    <property type="component" value="Unassembled WGS sequence"/>
</dbReference>
<dbReference type="FunFam" id="2.40.340.10:FF:000003">
    <property type="entry name" value="Molybdopterin molybdenumtransferase"/>
    <property type="match status" value="1"/>
</dbReference>
<evidence type="ECO:0000256" key="3">
    <source>
        <dbReference type="ARBA" id="ARBA00005046"/>
    </source>
</evidence>
<dbReference type="GO" id="GO:0006777">
    <property type="term" value="P:Mo-molybdopterin cofactor biosynthetic process"/>
    <property type="evidence" value="ECO:0007669"/>
    <property type="project" value="UniProtKB-UniRule"/>
</dbReference>
<comment type="pathway">
    <text evidence="3 13">Cofactor biosynthesis; molybdopterin biosynthesis.</text>
</comment>
<dbReference type="EC" id="2.10.1.1" evidence="5 13"/>
<evidence type="ECO:0000256" key="12">
    <source>
        <dbReference type="ARBA" id="ARBA00047317"/>
    </source>
</evidence>
<keyword evidence="10 13" id="KW-0460">Magnesium</keyword>
<dbReference type="SUPFAM" id="SSF63867">
    <property type="entry name" value="MoeA C-terminal domain-like"/>
    <property type="match status" value="1"/>
</dbReference>
<dbReference type="InterPro" id="IPR005111">
    <property type="entry name" value="MoeA_C_domain_IV"/>
</dbReference>
<dbReference type="AlphaFoldDB" id="A0A1M6W2S2"/>
<dbReference type="InterPro" id="IPR036425">
    <property type="entry name" value="MoaB/Mog-like_dom_sf"/>
</dbReference>
<evidence type="ECO:0000313" key="16">
    <source>
        <dbReference type="Proteomes" id="UP000184395"/>
    </source>
</evidence>
<evidence type="ECO:0000259" key="14">
    <source>
        <dbReference type="SMART" id="SM00852"/>
    </source>
</evidence>
<dbReference type="Gene3D" id="3.90.105.10">
    <property type="entry name" value="Molybdopterin biosynthesis moea protein, domain 2"/>
    <property type="match status" value="1"/>
</dbReference>
<evidence type="ECO:0000256" key="13">
    <source>
        <dbReference type="RuleBase" id="RU365090"/>
    </source>
</evidence>
<protein>
    <recommendedName>
        <fullName evidence="6 13">Molybdopterin molybdenumtransferase</fullName>
        <ecNumber evidence="5 13">2.10.1.1</ecNumber>
    </recommendedName>
</protein>
<dbReference type="SUPFAM" id="SSF63882">
    <property type="entry name" value="MoeA N-terminal region -like"/>
    <property type="match status" value="1"/>
</dbReference>
<evidence type="ECO:0000256" key="6">
    <source>
        <dbReference type="ARBA" id="ARBA00021108"/>
    </source>
</evidence>
<dbReference type="Gene3D" id="2.40.340.10">
    <property type="entry name" value="MoeA, C-terminal, domain IV"/>
    <property type="match status" value="1"/>
</dbReference>
<evidence type="ECO:0000256" key="7">
    <source>
        <dbReference type="ARBA" id="ARBA00022505"/>
    </source>
</evidence>
<evidence type="ECO:0000256" key="11">
    <source>
        <dbReference type="ARBA" id="ARBA00023150"/>
    </source>
</evidence>
<dbReference type="PROSITE" id="PS01079">
    <property type="entry name" value="MOCF_BIOSYNTHESIS_2"/>
    <property type="match status" value="1"/>
</dbReference>
<dbReference type="UniPathway" id="UPA00344"/>
<keyword evidence="7 13" id="KW-0500">Molybdenum</keyword>
<keyword evidence="11 13" id="KW-0501">Molybdenum cofactor biosynthesis</keyword>
<evidence type="ECO:0000256" key="2">
    <source>
        <dbReference type="ARBA" id="ARBA00002901"/>
    </source>
</evidence>
<dbReference type="InterPro" id="IPR038987">
    <property type="entry name" value="MoeA-like"/>
</dbReference>
<dbReference type="SMART" id="SM00852">
    <property type="entry name" value="MoCF_biosynth"/>
    <property type="match status" value="1"/>
</dbReference>
<organism evidence="15 16">
    <name type="scientific">Paraburkholderia terricola</name>
    <dbReference type="NCBI Taxonomy" id="169427"/>
    <lineage>
        <taxon>Bacteria</taxon>
        <taxon>Pseudomonadati</taxon>
        <taxon>Pseudomonadota</taxon>
        <taxon>Betaproteobacteria</taxon>
        <taxon>Burkholderiales</taxon>
        <taxon>Burkholderiaceae</taxon>
        <taxon>Paraburkholderia</taxon>
    </lineage>
</organism>
<dbReference type="InterPro" id="IPR005110">
    <property type="entry name" value="MoeA_linker/N"/>
</dbReference>
<dbReference type="Pfam" id="PF03454">
    <property type="entry name" value="MoeA_C"/>
    <property type="match status" value="1"/>
</dbReference>
<dbReference type="CDD" id="cd00887">
    <property type="entry name" value="MoeA"/>
    <property type="match status" value="1"/>
</dbReference>
<gene>
    <name evidence="15" type="ORF">SAMN05192548_104313</name>
</gene>
<dbReference type="GO" id="GO:0061599">
    <property type="term" value="F:molybdopterin molybdotransferase activity"/>
    <property type="evidence" value="ECO:0007669"/>
    <property type="project" value="UniProtKB-UniRule"/>
</dbReference>
<proteinExistence type="inferred from homology"/>
<dbReference type="GO" id="GO:0046872">
    <property type="term" value="F:metal ion binding"/>
    <property type="evidence" value="ECO:0007669"/>
    <property type="project" value="UniProtKB-UniRule"/>
</dbReference>
<dbReference type="InterPro" id="IPR001453">
    <property type="entry name" value="MoaB/Mog_dom"/>
</dbReference>
<evidence type="ECO:0000313" key="15">
    <source>
        <dbReference type="EMBL" id="SHK88082.1"/>
    </source>
</evidence>